<comment type="caution">
    <text evidence="2">The sequence shown here is derived from an EMBL/GenBank/DDBJ whole genome shotgun (WGS) entry which is preliminary data.</text>
</comment>
<keyword evidence="1" id="KW-1133">Transmembrane helix</keyword>
<evidence type="ECO:0000313" key="3">
    <source>
        <dbReference type="Proteomes" id="UP000586093"/>
    </source>
</evidence>
<dbReference type="EMBL" id="JACIVI010000001">
    <property type="protein sequence ID" value="MBB1160923.1"/>
    <property type="molecule type" value="Genomic_DNA"/>
</dbReference>
<keyword evidence="1" id="KW-0472">Membrane</keyword>
<feature type="transmembrane region" description="Helical" evidence="1">
    <location>
        <begin position="21"/>
        <end position="38"/>
    </location>
</feature>
<dbReference type="Proteomes" id="UP000586093">
    <property type="component" value="Unassembled WGS sequence"/>
</dbReference>
<proteinExistence type="predicted"/>
<keyword evidence="1" id="KW-0812">Transmembrane</keyword>
<feature type="transmembrane region" description="Helical" evidence="1">
    <location>
        <begin position="44"/>
        <end position="61"/>
    </location>
</feature>
<dbReference type="AlphaFoldDB" id="A0A839HGX4"/>
<reference evidence="2 3" key="1">
    <citation type="submission" date="2020-08" db="EMBL/GenBank/DDBJ databases">
        <title>Aquariorum lacteus gen. nov., sp. nov., a new member of the family Comamonadaceae, isolated from freshwater aquarium.</title>
        <authorList>
            <person name="Chun S.-J."/>
        </authorList>
    </citation>
    <scope>NUCLEOTIDE SEQUENCE [LARGE SCALE GENOMIC DNA]</scope>
    <source>
        <strain evidence="2 3">SJAQ100</strain>
    </source>
</reference>
<accession>A0A839HGX4</accession>
<evidence type="ECO:0000313" key="2">
    <source>
        <dbReference type="EMBL" id="MBB1160923.1"/>
    </source>
</evidence>
<organism evidence="2 3">
    <name type="scientific">Aquariibacter albus</name>
    <dbReference type="NCBI Taxonomy" id="2759899"/>
    <lineage>
        <taxon>Bacteria</taxon>
        <taxon>Pseudomonadati</taxon>
        <taxon>Pseudomonadota</taxon>
        <taxon>Betaproteobacteria</taxon>
        <taxon>Burkholderiales</taxon>
        <taxon>Sphaerotilaceae</taxon>
        <taxon>Aquariibacter</taxon>
    </lineage>
</organism>
<evidence type="ECO:0000256" key="1">
    <source>
        <dbReference type="SAM" id="Phobius"/>
    </source>
</evidence>
<name>A0A839HGX4_9BURK</name>
<gene>
    <name evidence="2" type="ORF">H4F90_02880</name>
</gene>
<protein>
    <submittedName>
        <fullName evidence="2">Uncharacterized protein</fullName>
    </submittedName>
</protein>
<dbReference type="RefSeq" id="WP_182661291.1">
    <property type="nucleotide sequence ID" value="NZ_JACIVI010000001.1"/>
</dbReference>
<sequence>MWLLVAREPRPDAPDWPGRRLLAAIDAVAWPLMWVLLIRQVPGPAGLVGPFVTALAVLLGLGRLHRALWENHRYWFTTWRWGKVLGAMLLIGAVLKLSMAA</sequence>
<feature type="transmembrane region" description="Helical" evidence="1">
    <location>
        <begin position="81"/>
        <end position="99"/>
    </location>
</feature>
<keyword evidence="3" id="KW-1185">Reference proteome</keyword>